<sequence>MSTTTPSQTGHDPTLNSHQPGPLEPENLSSNVDLPPDPLLDSGSFIDANPSAATSASFTTATNDPTLDKREPIIDQESAAPANSNGAAESVTTPEKTPQRQSAAAESVTTPDKPPRRRSTAASSTESLNWLPPGWKVEDRVRTSGATAGMVDKYYFDPVSGHRFRSKKEVLYFLEFGTKRKRKVENSDPDMESLESSGSRKQKKSGAKGNTSTLNFDFENPPKKIRWVVMGRSEDTWTPFTGKDTEKVSEPVRQAWAAAFKSVSKDRYATC</sequence>
<feature type="domain" description="MBD" evidence="7">
    <location>
        <begin position="121"/>
        <end position="194"/>
    </location>
</feature>
<keyword evidence="5" id="KW-0539">Nucleus</keyword>
<dbReference type="PROSITE" id="PS50982">
    <property type="entry name" value="MBD"/>
    <property type="match status" value="1"/>
</dbReference>
<gene>
    <name evidence="8" type="ORF">JRO89_XS13G0126400</name>
</gene>
<dbReference type="InterPro" id="IPR001739">
    <property type="entry name" value="Methyl_CpG_DNA-bd"/>
</dbReference>
<evidence type="ECO:0000259" key="7">
    <source>
        <dbReference type="PROSITE" id="PS50982"/>
    </source>
</evidence>
<reference evidence="8 9" key="1">
    <citation type="submission" date="2021-02" db="EMBL/GenBank/DDBJ databases">
        <title>Plant Genome Project.</title>
        <authorList>
            <person name="Zhang R.-G."/>
        </authorList>
    </citation>
    <scope>NUCLEOTIDE SEQUENCE [LARGE SCALE GENOMIC DNA]</scope>
    <source>
        <tissue evidence="8">Leaves</tissue>
    </source>
</reference>
<protein>
    <recommendedName>
        <fullName evidence="7">MBD domain-containing protein</fullName>
    </recommendedName>
</protein>
<dbReference type="PANTHER" id="PTHR12396:SF46">
    <property type="entry name" value="METHYL-CPG-BINDING DOMAIN-CONTAINING PROTEIN 6"/>
    <property type="match status" value="1"/>
</dbReference>
<feature type="compositionally biased region" description="Polar residues" evidence="6">
    <location>
        <begin position="1"/>
        <end position="19"/>
    </location>
</feature>
<evidence type="ECO:0000256" key="1">
    <source>
        <dbReference type="ARBA" id="ARBA00004123"/>
    </source>
</evidence>
<dbReference type="InterPro" id="IPR016177">
    <property type="entry name" value="DNA-bd_dom_sf"/>
</dbReference>
<comment type="subcellular location">
    <subcellularLocation>
        <location evidence="1">Nucleus</location>
    </subcellularLocation>
</comment>
<keyword evidence="2" id="KW-0805">Transcription regulation</keyword>
<organism evidence="8 9">
    <name type="scientific">Xanthoceras sorbifolium</name>
    <dbReference type="NCBI Taxonomy" id="99658"/>
    <lineage>
        <taxon>Eukaryota</taxon>
        <taxon>Viridiplantae</taxon>
        <taxon>Streptophyta</taxon>
        <taxon>Embryophyta</taxon>
        <taxon>Tracheophyta</taxon>
        <taxon>Spermatophyta</taxon>
        <taxon>Magnoliopsida</taxon>
        <taxon>eudicotyledons</taxon>
        <taxon>Gunneridae</taxon>
        <taxon>Pentapetalae</taxon>
        <taxon>rosids</taxon>
        <taxon>malvids</taxon>
        <taxon>Sapindales</taxon>
        <taxon>Sapindaceae</taxon>
        <taxon>Xanthoceroideae</taxon>
        <taxon>Xanthoceras</taxon>
    </lineage>
</organism>
<keyword evidence="3" id="KW-0238">DNA-binding</keyword>
<evidence type="ECO:0000256" key="6">
    <source>
        <dbReference type="SAM" id="MobiDB-lite"/>
    </source>
</evidence>
<dbReference type="Pfam" id="PF01429">
    <property type="entry name" value="MBD"/>
    <property type="match status" value="1"/>
</dbReference>
<keyword evidence="4" id="KW-0804">Transcription</keyword>
<evidence type="ECO:0000313" key="9">
    <source>
        <dbReference type="Proteomes" id="UP000827721"/>
    </source>
</evidence>
<dbReference type="SUPFAM" id="SSF54171">
    <property type="entry name" value="DNA-binding domain"/>
    <property type="match status" value="1"/>
</dbReference>
<evidence type="ECO:0000256" key="4">
    <source>
        <dbReference type="ARBA" id="ARBA00023163"/>
    </source>
</evidence>
<evidence type="ECO:0000256" key="5">
    <source>
        <dbReference type="ARBA" id="ARBA00023242"/>
    </source>
</evidence>
<keyword evidence="9" id="KW-1185">Reference proteome</keyword>
<dbReference type="Gene3D" id="3.30.890.10">
    <property type="entry name" value="Methyl-cpg-binding Protein 2, Chain A"/>
    <property type="match status" value="1"/>
</dbReference>
<feature type="region of interest" description="Disordered" evidence="6">
    <location>
        <begin position="182"/>
        <end position="215"/>
    </location>
</feature>
<feature type="compositionally biased region" description="Low complexity" evidence="6">
    <location>
        <begin position="51"/>
        <end position="62"/>
    </location>
</feature>
<accession>A0ABQ8H825</accession>
<evidence type="ECO:0000256" key="2">
    <source>
        <dbReference type="ARBA" id="ARBA00023015"/>
    </source>
</evidence>
<dbReference type="EMBL" id="JAFEMO010000013">
    <property type="protein sequence ID" value="KAH7550054.1"/>
    <property type="molecule type" value="Genomic_DNA"/>
</dbReference>
<feature type="region of interest" description="Disordered" evidence="6">
    <location>
        <begin position="1"/>
        <end position="132"/>
    </location>
</feature>
<comment type="caution">
    <text evidence="8">The sequence shown here is derived from an EMBL/GenBank/DDBJ whole genome shotgun (WGS) entry which is preliminary data.</text>
</comment>
<evidence type="ECO:0000256" key="3">
    <source>
        <dbReference type="ARBA" id="ARBA00023125"/>
    </source>
</evidence>
<evidence type="ECO:0000313" key="8">
    <source>
        <dbReference type="EMBL" id="KAH7550054.1"/>
    </source>
</evidence>
<dbReference type="PANTHER" id="PTHR12396">
    <property type="entry name" value="METHYL-CPG BINDING PROTEIN, MBD"/>
    <property type="match status" value="1"/>
</dbReference>
<dbReference type="Proteomes" id="UP000827721">
    <property type="component" value="Unassembled WGS sequence"/>
</dbReference>
<name>A0ABQ8H825_9ROSI</name>
<proteinExistence type="predicted"/>
<feature type="compositionally biased region" description="Polar residues" evidence="6">
    <location>
        <begin position="81"/>
        <end position="110"/>
    </location>
</feature>